<dbReference type="NCBIfam" id="TIGR00259">
    <property type="entry name" value="thylakoid_BtpA"/>
    <property type="match status" value="1"/>
</dbReference>
<dbReference type="Proteomes" id="UP001499994">
    <property type="component" value="Unassembled WGS sequence"/>
</dbReference>
<proteinExistence type="inferred from homology"/>
<protein>
    <submittedName>
        <fullName evidence="2">BtpA/SgcQ family protein</fullName>
    </submittedName>
</protein>
<dbReference type="PANTHER" id="PTHR21381">
    <property type="entry name" value="ZGC:162297"/>
    <property type="match status" value="1"/>
</dbReference>
<gene>
    <name evidence="2" type="ORF">GCM10022405_09490</name>
</gene>
<dbReference type="PANTHER" id="PTHR21381:SF3">
    <property type="entry name" value="SGC REGION PROTEIN SGCQ-RELATED"/>
    <property type="match status" value="1"/>
</dbReference>
<organism evidence="2 3">
    <name type="scientific">Gibbsiella dentisursi</name>
    <dbReference type="NCBI Taxonomy" id="796890"/>
    <lineage>
        <taxon>Bacteria</taxon>
        <taxon>Pseudomonadati</taxon>
        <taxon>Pseudomonadota</taxon>
        <taxon>Gammaproteobacteria</taxon>
        <taxon>Enterobacterales</taxon>
        <taxon>Yersiniaceae</taxon>
        <taxon>Gibbsiella</taxon>
    </lineage>
</organism>
<comment type="similarity">
    <text evidence="1">Belongs to the BtpA family.</text>
</comment>
<dbReference type="SUPFAM" id="SSF51366">
    <property type="entry name" value="Ribulose-phoshate binding barrel"/>
    <property type="match status" value="1"/>
</dbReference>
<dbReference type="EMBL" id="BAABDG010000002">
    <property type="protein sequence ID" value="GAA3886089.1"/>
    <property type="molecule type" value="Genomic_DNA"/>
</dbReference>
<sequence length="239" mass="25544">MSDIIDRALYDAENYLSGGVHGLIIENHGDIPFSKPEDIGPETAALMAVITDNIRRRFQVPLGINVLANAAIPALATALAGGADFIRVNQWANAYIANEGFIEGAAAKALRYRSQLRAEHIRVFADSHVKHGSHAIVADRAIAELTRDVEFFEADAVIATGQRTGDSATLSEIDDIRSATSLPLLVGSGVTPGNVVEILGRTQGVIVASALKQDGVWWNPVEPARVKHFMSVAKTALEA</sequence>
<evidence type="ECO:0000256" key="1">
    <source>
        <dbReference type="ARBA" id="ARBA00006007"/>
    </source>
</evidence>
<accession>A0ABP7KRF0</accession>
<reference evidence="3" key="1">
    <citation type="journal article" date="2019" name="Int. J. Syst. Evol. Microbiol.">
        <title>The Global Catalogue of Microorganisms (GCM) 10K type strain sequencing project: providing services to taxonomists for standard genome sequencing and annotation.</title>
        <authorList>
            <consortium name="The Broad Institute Genomics Platform"/>
            <consortium name="The Broad Institute Genome Sequencing Center for Infectious Disease"/>
            <person name="Wu L."/>
            <person name="Ma J."/>
        </authorList>
    </citation>
    <scope>NUCLEOTIDE SEQUENCE [LARGE SCALE GENOMIC DNA]</scope>
    <source>
        <strain evidence="3">JCM 17201</strain>
    </source>
</reference>
<name>A0ABP7KRF0_9GAMM</name>
<evidence type="ECO:0000313" key="2">
    <source>
        <dbReference type="EMBL" id="GAA3886089.1"/>
    </source>
</evidence>
<dbReference type="Pfam" id="PF03437">
    <property type="entry name" value="BtpA"/>
    <property type="match status" value="1"/>
</dbReference>
<dbReference type="PIRSF" id="PIRSF005956">
    <property type="entry name" value="BtpA"/>
    <property type="match status" value="1"/>
</dbReference>
<dbReference type="InterPro" id="IPR005137">
    <property type="entry name" value="BtpA"/>
</dbReference>
<keyword evidence="3" id="KW-1185">Reference proteome</keyword>
<evidence type="ECO:0000313" key="3">
    <source>
        <dbReference type="Proteomes" id="UP001499994"/>
    </source>
</evidence>
<comment type="caution">
    <text evidence="2">The sequence shown here is derived from an EMBL/GenBank/DDBJ whole genome shotgun (WGS) entry which is preliminary data.</text>
</comment>
<dbReference type="InterPro" id="IPR011060">
    <property type="entry name" value="RibuloseP-bd_barrel"/>
</dbReference>